<name>A0A0F9C4I9_9ZZZZ</name>
<proteinExistence type="predicted"/>
<dbReference type="EMBL" id="LAZR01048584">
    <property type="protein sequence ID" value="KKK91591.1"/>
    <property type="molecule type" value="Genomic_DNA"/>
</dbReference>
<evidence type="ECO:0000313" key="1">
    <source>
        <dbReference type="EMBL" id="KKK91591.1"/>
    </source>
</evidence>
<accession>A0A0F9C4I9</accession>
<protein>
    <submittedName>
        <fullName evidence="1">Uncharacterized protein</fullName>
    </submittedName>
</protein>
<reference evidence="1" key="1">
    <citation type="journal article" date="2015" name="Nature">
        <title>Complex archaea that bridge the gap between prokaryotes and eukaryotes.</title>
        <authorList>
            <person name="Spang A."/>
            <person name="Saw J.H."/>
            <person name="Jorgensen S.L."/>
            <person name="Zaremba-Niedzwiedzka K."/>
            <person name="Martijn J."/>
            <person name="Lind A.E."/>
            <person name="van Eijk R."/>
            <person name="Schleper C."/>
            <person name="Guy L."/>
            <person name="Ettema T.J."/>
        </authorList>
    </citation>
    <scope>NUCLEOTIDE SEQUENCE</scope>
</reference>
<comment type="caution">
    <text evidence="1">The sequence shown here is derived from an EMBL/GenBank/DDBJ whole genome shotgun (WGS) entry which is preliminary data.</text>
</comment>
<organism evidence="1">
    <name type="scientific">marine sediment metagenome</name>
    <dbReference type="NCBI Taxonomy" id="412755"/>
    <lineage>
        <taxon>unclassified sequences</taxon>
        <taxon>metagenomes</taxon>
        <taxon>ecological metagenomes</taxon>
    </lineage>
</organism>
<dbReference type="AlphaFoldDB" id="A0A0F9C4I9"/>
<sequence length="250" mass="27441">MAKKFYWDSTKTIDAIVSAGTTVTTTYTDAPGAVTNEAYVNDQSVAALVTSFGDDDAIRFDFTSSVDGDYIMVYFDAQETDNLDIYAGASATAMGTKIVSHTTTFTAGWNIIDLSGTNSGRYWFIVADGAIANLAEIFIGELFTFPVGYDLGNTKGAIYGVDVTESYGGIESANKRHGAKGTWNWSWSFLSETAKDNLVTMREDIDFNRLKFIYDDETTKNWVRLVGGLDMTEVVFQGYNTTVSLRGQLE</sequence>
<gene>
    <name evidence="1" type="ORF">LCGC14_2711410</name>
</gene>